<dbReference type="PANTHER" id="PTHR33099">
    <property type="entry name" value="FE2OG DIOXYGENASE DOMAIN-CONTAINING PROTEIN"/>
    <property type="match status" value="1"/>
</dbReference>
<dbReference type="EMBL" id="JANKHO010001660">
    <property type="protein sequence ID" value="KAJ3500137.1"/>
    <property type="molecule type" value="Genomic_DNA"/>
</dbReference>
<name>A0A9W8MRD4_9AGAR</name>
<feature type="compositionally biased region" description="Polar residues" evidence="1">
    <location>
        <begin position="1052"/>
        <end position="1063"/>
    </location>
</feature>
<comment type="caution">
    <text evidence="3">The sequence shown here is derived from an EMBL/GenBank/DDBJ whole genome shotgun (WGS) entry which is preliminary data.</text>
</comment>
<feature type="transmembrane region" description="Helical" evidence="2">
    <location>
        <begin position="46"/>
        <end position="63"/>
    </location>
</feature>
<keyword evidence="4" id="KW-1185">Reference proteome</keyword>
<evidence type="ECO:0000256" key="2">
    <source>
        <dbReference type="SAM" id="Phobius"/>
    </source>
</evidence>
<keyword evidence="2" id="KW-0472">Membrane</keyword>
<protein>
    <submittedName>
        <fullName evidence="3">Uncharacterized protein</fullName>
    </submittedName>
</protein>
<keyword evidence="2" id="KW-0812">Transmembrane</keyword>
<sequence>MGANITRTIFLNVLLRVYLHRSICLCSFFALILTPFLSYSYDTIPYFRPILGVILGHHIAITFQSIRTKINLYVDLLLLLAEMSVLGYCTAKYTRVYVDRWAAQVDIRLASLIWSLLVFLSLLAAFRVATIIKNKGQLRMGINFDMLTDSKVNDCDAIQQRQTPSAPKILIGQSIWRKVIAGESKNLTRLRGIFAVVLVLAVASFAMVNIIMDPVRETALTPVKELRALGLPWDFENEAPSWNVVVLRVVAGFLIDFTELNVQSDSRVDSAMALNSVQILISLTNDTSLALRGTIATLIPPGVNLIGTVNIEFRQVYEGSAGPAFGLFGASHTFFIGRMLNVLPDPEASFLPNGRNISTLRVSPQVDLSELRIVLDSLESSVLKGFSASKKKTIDFALDSLTCTAVLAWYTDMAHEVKRVRSGYRLALSYNLIQPRAPGLERPLPILPDTSSTANRLRHILQKWSEGIYAVFASQDMVAYLLAHQYSTKELNKGARVLKGTDRALVGFLREVVVEEGYVLALSSLEQYQKGSADCETGSIYARKRRKGNDQQIINSYGRGGGGYSCGYDWGEDEEDEDEDEEEYGDGDDEPDMDDVYETSVSISRLVDLDGDLISDATIDMEDDSIIPQNPFEGLSPDRQEYEGYMGNEAGDVEYWYNATVLVLMHEVERDSLMKSSGSIDFALILDRSERLADRLGFIKKLPDYALDVEKPGVQEWCRLARDHAFASYNFVDVSEIPTLVNIMRDDTGLQAFSAIMLPNLVVKENAYDFCVTLVKVIKGDVQREARDPSTEAPFGPPPEREGLLNRVIKSLLEVAASQWKKAPAATPLSGSSDQVQVATVSRIVEIVELSITSGNLDVCELLFTDALQATDPPSVNFPQLYTPLIPRLQDIFNRHGPDICLSPFLNFFQVLIVTYFKDVLGKKGSRKHRPRKIGCGCKQCTTLDAFIMDGVTTMRLFSALVQGRKVHLEKKLAEASDLCSFETTRTGSLYSIRVTKRPELLHFASWERRTRAAEAFLASIGTDDVIQKIMGGRYEDVKYALAGLVPFDSAPPSTSSGNTGSEEQPPGEPALVPSSQAPIAEPGAITEAAHQPTETRNEIPSSSAEVIDLTAE</sequence>
<feature type="region of interest" description="Disordered" evidence="1">
    <location>
        <begin position="1051"/>
        <end position="1113"/>
    </location>
</feature>
<feature type="transmembrane region" description="Helical" evidence="2">
    <location>
        <begin position="111"/>
        <end position="132"/>
    </location>
</feature>
<feature type="region of interest" description="Disordered" evidence="1">
    <location>
        <begin position="565"/>
        <end position="595"/>
    </location>
</feature>
<accession>A0A9W8MRD4</accession>
<dbReference type="Proteomes" id="UP001148786">
    <property type="component" value="Unassembled WGS sequence"/>
</dbReference>
<dbReference type="AlphaFoldDB" id="A0A9W8MRD4"/>
<dbReference type="PANTHER" id="PTHR33099:SF7">
    <property type="entry name" value="MYND-TYPE DOMAIN-CONTAINING PROTEIN"/>
    <property type="match status" value="1"/>
</dbReference>
<evidence type="ECO:0000313" key="3">
    <source>
        <dbReference type="EMBL" id="KAJ3500137.1"/>
    </source>
</evidence>
<gene>
    <name evidence="3" type="ORF">NLJ89_g9924</name>
</gene>
<organism evidence="3 4">
    <name type="scientific">Agrocybe chaxingu</name>
    <dbReference type="NCBI Taxonomy" id="84603"/>
    <lineage>
        <taxon>Eukaryota</taxon>
        <taxon>Fungi</taxon>
        <taxon>Dikarya</taxon>
        <taxon>Basidiomycota</taxon>
        <taxon>Agaricomycotina</taxon>
        <taxon>Agaricomycetes</taxon>
        <taxon>Agaricomycetidae</taxon>
        <taxon>Agaricales</taxon>
        <taxon>Agaricineae</taxon>
        <taxon>Strophariaceae</taxon>
        <taxon>Agrocybe</taxon>
    </lineage>
</organism>
<feature type="transmembrane region" description="Helical" evidence="2">
    <location>
        <begin position="21"/>
        <end position="40"/>
    </location>
</feature>
<evidence type="ECO:0000313" key="4">
    <source>
        <dbReference type="Proteomes" id="UP001148786"/>
    </source>
</evidence>
<feature type="compositionally biased region" description="Acidic residues" evidence="1">
    <location>
        <begin position="570"/>
        <end position="595"/>
    </location>
</feature>
<keyword evidence="2" id="KW-1133">Transmembrane helix</keyword>
<feature type="transmembrane region" description="Helical" evidence="2">
    <location>
        <begin position="70"/>
        <end position="91"/>
    </location>
</feature>
<proteinExistence type="predicted"/>
<dbReference type="OrthoDB" id="3227921at2759"/>
<feature type="transmembrane region" description="Helical" evidence="2">
    <location>
        <begin position="193"/>
        <end position="212"/>
    </location>
</feature>
<reference evidence="3" key="1">
    <citation type="submission" date="2022-07" db="EMBL/GenBank/DDBJ databases">
        <title>Genome Sequence of Agrocybe chaxingu.</title>
        <authorList>
            <person name="Buettner E."/>
        </authorList>
    </citation>
    <scope>NUCLEOTIDE SEQUENCE</scope>
    <source>
        <strain evidence="3">MP-N11</strain>
    </source>
</reference>
<feature type="compositionally biased region" description="Polar residues" evidence="1">
    <location>
        <begin position="1093"/>
        <end position="1105"/>
    </location>
</feature>
<evidence type="ECO:0000256" key="1">
    <source>
        <dbReference type="SAM" id="MobiDB-lite"/>
    </source>
</evidence>